<protein>
    <submittedName>
        <fullName evidence="2">Uncharacterized protein</fullName>
    </submittedName>
</protein>
<dbReference type="Proteomes" id="UP000063699">
    <property type="component" value="Chromosome"/>
</dbReference>
<keyword evidence="3" id="KW-1185">Reference proteome</keyword>
<feature type="region of interest" description="Disordered" evidence="1">
    <location>
        <begin position="1"/>
        <end position="45"/>
    </location>
</feature>
<evidence type="ECO:0000256" key="1">
    <source>
        <dbReference type="SAM" id="MobiDB-lite"/>
    </source>
</evidence>
<proteinExistence type="predicted"/>
<sequence>MLLGVAGFGADLSGGQGSGTAWKPDRERPSWFPEVEDGTHGTGWRSSWVHTVATGESTQVSRPA</sequence>
<dbReference type="KEGG" id="kphy:AOZ06_25150"/>
<evidence type="ECO:0000313" key="3">
    <source>
        <dbReference type="Proteomes" id="UP000063699"/>
    </source>
</evidence>
<dbReference type="EMBL" id="CP012752">
    <property type="protein sequence ID" value="ALG09748.1"/>
    <property type="molecule type" value="Genomic_DNA"/>
</dbReference>
<evidence type="ECO:0000313" key="2">
    <source>
        <dbReference type="EMBL" id="ALG09748.1"/>
    </source>
</evidence>
<dbReference type="STRING" id="860235.AOZ06_25150"/>
<organism evidence="2 3">
    <name type="scientific">Kibdelosporangium phytohabitans</name>
    <dbReference type="NCBI Taxonomy" id="860235"/>
    <lineage>
        <taxon>Bacteria</taxon>
        <taxon>Bacillati</taxon>
        <taxon>Actinomycetota</taxon>
        <taxon>Actinomycetes</taxon>
        <taxon>Pseudonocardiales</taxon>
        <taxon>Pseudonocardiaceae</taxon>
        <taxon>Kibdelosporangium</taxon>
    </lineage>
</organism>
<name>A0A0N9I246_9PSEU</name>
<dbReference type="AlphaFoldDB" id="A0A0N9I246"/>
<reference evidence="2 3" key="1">
    <citation type="submission" date="2015-07" db="EMBL/GenBank/DDBJ databases">
        <title>Genome sequencing of Kibdelosporangium phytohabitans.</title>
        <authorList>
            <person name="Qin S."/>
            <person name="Xing K."/>
        </authorList>
    </citation>
    <scope>NUCLEOTIDE SEQUENCE [LARGE SCALE GENOMIC DNA]</scope>
    <source>
        <strain evidence="2 3">KLBMP1111</strain>
    </source>
</reference>
<gene>
    <name evidence="2" type="ORF">AOZ06_25150</name>
</gene>
<accession>A0A0N9I246</accession>